<evidence type="ECO:0008006" key="3">
    <source>
        <dbReference type="Google" id="ProtNLM"/>
    </source>
</evidence>
<gene>
    <name evidence="1" type="ORF">P7D85_06660</name>
</gene>
<dbReference type="EMBL" id="JARPYI010000002">
    <property type="protein sequence ID" value="MDT2599450.1"/>
    <property type="molecule type" value="Genomic_DNA"/>
</dbReference>
<name>A0ABU3EX62_9ENTE</name>
<reference evidence="1 2" key="1">
    <citation type="submission" date="2023-03" db="EMBL/GenBank/DDBJ databases">
        <authorList>
            <person name="Shen W."/>
            <person name="Cai J."/>
        </authorList>
    </citation>
    <scope>NUCLEOTIDE SEQUENCE [LARGE SCALE GENOMIC DNA]</scope>
    <source>
        <strain evidence="1 2">D6-4</strain>
    </source>
</reference>
<evidence type="ECO:0000313" key="1">
    <source>
        <dbReference type="EMBL" id="MDT2599450.1"/>
    </source>
</evidence>
<keyword evidence="2" id="KW-1185">Reference proteome</keyword>
<evidence type="ECO:0000313" key="2">
    <source>
        <dbReference type="Proteomes" id="UP001252875"/>
    </source>
</evidence>
<protein>
    <recommendedName>
        <fullName evidence="3">DUF2892 domain-containing protein</fullName>
    </recommendedName>
</protein>
<comment type="caution">
    <text evidence="1">The sequence shown here is derived from an EMBL/GenBank/DDBJ whole genome shotgun (WGS) entry which is preliminary data.</text>
</comment>
<dbReference type="RefSeq" id="WP_311822096.1">
    <property type="nucleotide sequence ID" value="NZ_JARPYF010000012.1"/>
</dbReference>
<proteinExistence type="predicted"/>
<accession>A0ABU3EX62</accession>
<sequence length="66" mass="7527">MKKIHWLHRLALLTVVFGAGALATGFLPLWIKIILIAIVGGYQLLMTEFEYEVKSNIEEEKVDEII</sequence>
<dbReference type="Proteomes" id="UP001252875">
    <property type="component" value="Unassembled WGS sequence"/>
</dbReference>
<organism evidence="1 2">
    <name type="scientific">Enterococcus hulanensis</name>
    <dbReference type="NCBI Taxonomy" id="2559929"/>
    <lineage>
        <taxon>Bacteria</taxon>
        <taxon>Bacillati</taxon>
        <taxon>Bacillota</taxon>
        <taxon>Bacilli</taxon>
        <taxon>Lactobacillales</taxon>
        <taxon>Enterococcaceae</taxon>
        <taxon>Enterococcus</taxon>
    </lineage>
</organism>